<organism evidence="5 6">
    <name type="scientific">Ferrimicrobium acidiphilum DSM 19497</name>
    <dbReference type="NCBI Taxonomy" id="1121877"/>
    <lineage>
        <taxon>Bacteria</taxon>
        <taxon>Bacillati</taxon>
        <taxon>Actinomycetota</taxon>
        <taxon>Acidimicrobiia</taxon>
        <taxon>Acidimicrobiales</taxon>
        <taxon>Acidimicrobiaceae</taxon>
        <taxon>Ferrimicrobium</taxon>
    </lineage>
</organism>
<evidence type="ECO:0000256" key="1">
    <source>
        <dbReference type="ARBA" id="ARBA00008419"/>
    </source>
</evidence>
<dbReference type="GO" id="GO:0019521">
    <property type="term" value="P:D-gluconate metabolic process"/>
    <property type="evidence" value="ECO:0007669"/>
    <property type="project" value="UniProtKB-KW"/>
</dbReference>
<proteinExistence type="inferred from homology"/>
<dbReference type="SUPFAM" id="SSF48179">
    <property type="entry name" value="6-phosphogluconate dehydrogenase C-terminal domain-like"/>
    <property type="match status" value="1"/>
</dbReference>
<dbReference type="InterPro" id="IPR006183">
    <property type="entry name" value="Pgluconate_DH"/>
</dbReference>
<dbReference type="AlphaFoldDB" id="A0A0D8FRN7"/>
<dbReference type="PANTHER" id="PTHR11811">
    <property type="entry name" value="6-PHOSPHOGLUCONATE DEHYDROGENASE"/>
    <property type="match status" value="1"/>
</dbReference>
<accession>A0A0D8FRN7</accession>
<dbReference type="EMBL" id="JXUW01000025">
    <property type="protein sequence ID" value="KJE75930.1"/>
    <property type="molecule type" value="Genomic_DNA"/>
</dbReference>
<dbReference type="EC" id="1.1.1.44" evidence="5"/>
<keyword evidence="3" id="KW-0311">Gluconate utilization</keyword>
<dbReference type="OrthoDB" id="9804542at2"/>
<dbReference type="Gene3D" id="1.10.1040.10">
    <property type="entry name" value="N-(1-d-carboxylethyl)-l-norvaline Dehydrogenase, domain 2"/>
    <property type="match status" value="1"/>
</dbReference>
<name>A0A0D8FRN7_9ACTN</name>
<dbReference type="NCBIfam" id="TIGR00872">
    <property type="entry name" value="gnd_rel"/>
    <property type="match status" value="1"/>
</dbReference>
<dbReference type="InterPro" id="IPR036291">
    <property type="entry name" value="NAD(P)-bd_dom_sf"/>
</dbReference>
<dbReference type="Pfam" id="PF00393">
    <property type="entry name" value="6PGD"/>
    <property type="match status" value="1"/>
</dbReference>
<dbReference type="InterPro" id="IPR013328">
    <property type="entry name" value="6PGD_dom2"/>
</dbReference>
<dbReference type="InterPro" id="IPR008927">
    <property type="entry name" value="6-PGluconate_DH-like_C_sf"/>
</dbReference>
<comment type="similarity">
    <text evidence="1">Belongs to the 6-phosphogluconate dehydrogenase family.</text>
</comment>
<protein>
    <submittedName>
        <fullName evidence="5">6-phosphogluconate dehydrogenase, NADP(+)-dependent, decarboxylating</fullName>
        <ecNumber evidence="5">1.1.1.44</ecNumber>
    </submittedName>
</protein>
<dbReference type="GO" id="GO:0050661">
    <property type="term" value="F:NADP binding"/>
    <property type="evidence" value="ECO:0007669"/>
    <property type="project" value="InterPro"/>
</dbReference>
<dbReference type="RefSeq" id="WP_035390231.1">
    <property type="nucleotide sequence ID" value="NZ_JQKF01000021.1"/>
</dbReference>
<dbReference type="SMART" id="SM01350">
    <property type="entry name" value="6PGD"/>
    <property type="match status" value="1"/>
</dbReference>
<dbReference type="PATRIC" id="fig|1121877.4.peg.2586"/>
<dbReference type="PRINTS" id="PR00076">
    <property type="entry name" value="6PGDHDRGNASE"/>
</dbReference>
<keyword evidence="6" id="KW-1185">Reference proteome</keyword>
<dbReference type="InterPro" id="IPR006115">
    <property type="entry name" value="6PGDH_NADP-bd"/>
</dbReference>
<dbReference type="Gene3D" id="3.40.50.720">
    <property type="entry name" value="NAD(P)-binding Rossmann-like Domain"/>
    <property type="match status" value="1"/>
</dbReference>
<dbReference type="SUPFAM" id="SSF51735">
    <property type="entry name" value="NAD(P)-binding Rossmann-fold domains"/>
    <property type="match status" value="1"/>
</dbReference>
<dbReference type="Proteomes" id="UP000032336">
    <property type="component" value="Unassembled WGS sequence"/>
</dbReference>
<evidence type="ECO:0000256" key="3">
    <source>
        <dbReference type="ARBA" id="ARBA00023064"/>
    </source>
</evidence>
<evidence type="ECO:0000259" key="4">
    <source>
        <dbReference type="SMART" id="SM01350"/>
    </source>
</evidence>
<sequence length="337" mass="35822">MQLGIIGLGRMGMNMGLRLQGRDIDVLGYDASSSARSAAEKEGLTCASSLADFVKGLAAPRAVWLMVPAGVTEKVLDELAEVLDRDDVVIDGGNGFYRDDQTHAATLATRGIHHLDAGTSGGVWGRERGYCLMVGGERDIFDRLEKIFAALAPGVESAPRTDSTSSIRQAELGYLYCGDHGAGHFVKMVHNGIEYGMMASLAEGLAILEGADIGSRAQDASAEVAPLHDPTAYQYDIPVAEVAELWRRGSVVASWLLDLAADALRRDPTLDSFQGRVSDSGEGRWTVNAAIDEGIPAPTIASSLFARFSSQGHAAFSDRVLSALRKEFGGHDELPGS</sequence>
<keyword evidence="2 5" id="KW-0560">Oxidoreductase</keyword>
<gene>
    <name evidence="5" type="primary">gndA</name>
    <name evidence="5" type="ORF">FEAC_23240</name>
</gene>
<dbReference type="Pfam" id="PF03446">
    <property type="entry name" value="NAD_binding_2"/>
    <property type="match status" value="1"/>
</dbReference>
<dbReference type="NCBIfam" id="NF007161">
    <property type="entry name" value="PRK09599.1"/>
    <property type="match status" value="1"/>
</dbReference>
<dbReference type="GO" id="GO:0004616">
    <property type="term" value="F:phosphogluconate dehydrogenase (decarboxylating) activity"/>
    <property type="evidence" value="ECO:0007669"/>
    <property type="project" value="UniProtKB-EC"/>
</dbReference>
<evidence type="ECO:0000256" key="2">
    <source>
        <dbReference type="ARBA" id="ARBA00023002"/>
    </source>
</evidence>
<feature type="domain" description="6-phosphogluconate dehydrogenase C-terminal" evidence="4">
    <location>
        <begin position="183"/>
        <end position="334"/>
    </location>
</feature>
<dbReference type="GeneID" id="78373373"/>
<dbReference type="InterPro" id="IPR006114">
    <property type="entry name" value="6PGDH_C"/>
</dbReference>
<evidence type="ECO:0000313" key="6">
    <source>
        <dbReference type="Proteomes" id="UP000032336"/>
    </source>
</evidence>
<evidence type="ECO:0000313" key="5">
    <source>
        <dbReference type="EMBL" id="KJE75930.1"/>
    </source>
</evidence>
<dbReference type="InterPro" id="IPR004849">
    <property type="entry name" value="6DGDH_YqeC"/>
</dbReference>
<dbReference type="eggNOG" id="COG1023">
    <property type="taxonomic scope" value="Bacteria"/>
</dbReference>
<reference evidence="5 6" key="1">
    <citation type="submission" date="2015-01" db="EMBL/GenBank/DDBJ databases">
        <title>Draft genome of the acidophilic iron oxidizer Ferrimicrobium acidiphilum strain T23.</title>
        <authorList>
            <person name="Poehlein A."/>
            <person name="Eisen S."/>
            <person name="Schloemann M."/>
            <person name="Johnson B.D."/>
            <person name="Daniel R."/>
            <person name="Muehling M."/>
        </authorList>
    </citation>
    <scope>NUCLEOTIDE SEQUENCE [LARGE SCALE GENOMIC DNA]</scope>
    <source>
        <strain evidence="5 6">T23</strain>
    </source>
</reference>
<comment type="caution">
    <text evidence="5">The sequence shown here is derived from an EMBL/GenBank/DDBJ whole genome shotgun (WGS) entry which is preliminary data.</text>
</comment>
<dbReference type="GO" id="GO:0006098">
    <property type="term" value="P:pentose-phosphate shunt"/>
    <property type="evidence" value="ECO:0007669"/>
    <property type="project" value="InterPro"/>
</dbReference>
<dbReference type="STRING" id="1121877.FEAC_23240"/>